<dbReference type="InterPro" id="IPR000719">
    <property type="entry name" value="Prot_kinase_dom"/>
</dbReference>
<dbReference type="InterPro" id="IPR011009">
    <property type="entry name" value="Kinase-like_dom_sf"/>
</dbReference>
<dbReference type="CDD" id="cd14014">
    <property type="entry name" value="STKc_PknB_like"/>
    <property type="match status" value="1"/>
</dbReference>
<protein>
    <submittedName>
        <fullName evidence="4">Serine/threonine protein kinase</fullName>
    </submittedName>
</protein>
<proteinExistence type="predicted"/>
<keyword evidence="4" id="KW-0808">Transferase</keyword>
<dbReference type="SUPFAM" id="SSF56112">
    <property type="entry name" value="Protein kinase-like (PK-like)"/>
    <property type="match status" value="1"/>
</dbReference>
<dbReference type="EMBL" id="DSRU01000337">
    <property type="protein sequence ID" value="HFN00685.1"/>
    <property type="molecule type" value="Genomic_DNA"/>
</dbReference>
<evidence type="ECO:0000256" key="1">
    <source>
        <dbReference type="ARBA" id="ARBA00022741"/>
    </source>
</evidence>
<dbReference type="Gene3D" id="1.10.510.10">
    <property type="entry name" value="Transferase(Phosphotransferase) domain 1"/>
    <property type="match status" value="1"/>
</dbReference>
<dbReference type="PANTHER" id="PTHR24363">
    <property type="entry name" value="SERINE/THREONINE PROTEIN KINASE"/>
    <property type="match status" value="1"/>
</dbReference>
<evidence type="ECO:0000313" key="4">
    <source>
        <dbReference type="EMBL" id="HFN00685.1"/>
    </source>
</evidence>
<dbReference type="GO" id="GO:0005524">
    <property type="term" value="F:ATP binding"/>
    <property type="evidence" value="ECO:0007669"/>
    <property type="project" value="UniProtKB-KW"/>
</dbReference>
<keyword evidence="2" id="KW-0067">ATP-binding</keyword>
<gene>
    <name evidence="4" type="ORF">ENR64_23620</name>
</gene>
<reference evidence="4" key="1">
    <citation type="journal article" date="2020" name="mSystems">
        <title>Genome- and Community-Level Interaction Insights into Carbon Utilization and Element Cycling Functions of Hydrothermarchaeota in Hydrothermal Sediment.</title>
        <authorList>
            <person name="Zhou Z."/>
            <person name="Liu Y."/>
            <person name="Xu W."/>
            <person name="Pan J."/>
            <person name="Luo Z.H."/>
            <person name="Li M."/>
        </authorList>
    </citation>
    <scope>NUCLEOTIDE SEQUENCE [LARGE SCALE GENOMIC DNA]</scope>
    <source>
        <strain evidence="4">SpSt-418</strain>
    </source>
</reference>
<accession>A0A7C3KGU1</accession>
<dbReference type="PROSITE" id="PS00108">
    <property type="entry name" value="PROTEIN_KINASE_ST"/>
    <property type="match status" value="1"/>
</dbReference>
<dbReference type="PANTHER" id="PTHR24363:SF7">
    <property type="entry name" value="SERINE_THREONINE-PROTEIN KINASE-LIKE PROTEIN E"/>
    <property type="match status" value="1"/>
</dbReference>
<keyword evidence="1" id="KW-0547">Nucleotide-binding</keyword>
<evidence type="ECO:0000256" key="2">
    <source>
        <dbReference type="ARBA" id="ARBA00022840"/>
    </source>
</evidence>
<feature type="domain" description="Protein kinase" evidence="3">
    <location>
        <begin position="10"/>
        <end position="266"/>
    </location>
</feature>
<keyword evidence="4" id="KW-0418">Kinase</keyword>
<organism evidence="4">
    <name type="scientific">Oscillatoriales cyanobacterium SpSt-418</name>
    <dbReference type="NCBI Taxonomy" id="2282169"/>
    <lineage>
        <taxon>Bacteria</taxon>
        <taxon>Bacillati</taxon>
        <taxon>Cyanobacteriota</taxon>
        <taxon>Cyanophyceae</taxon>
        <taxon>Oscillatoriophycideae</taxon>
        <taxon>Oscillatoriales</taxon>
    </lineage>
</organism>
<evidence type="ECO:0000259" key="3">
    <source>
        <dbReference type="PROSITE" id="PS50011"/>
    </source>
</evidence>
<keyword evidence="4" id="KW-0723">Serine/threonine-protein kinase</keyword>
<dbReference type="GO" id="GO:0004674">
    <property type="term" value="F:protein serine/threonine kinase activity"/>
    <property type="evidence" value="ECO:0007669"/>
    <property type="project" value="UniProtKB-KW"/>
</dbReference>
<dbReference type="PROSITE" id="PS50011">
    <property type="entry name" value="PROTEIN_KINASE_DOM"/>
    <property type="match status" value="1"/>
</dbReference>
<dbReference type="AlphaFoldDB" id="A0A7C3KGU1"/>
<dbReference type="Pfam" id="PF00069">
    <property type="entry name" value="Pkinase"/>
    <property type="match status" value="1"/>
</dbReference>
<dbReference type="InterPro" id="IPR008271">
    <property type="entry name" value="Ser/Thr_kinase_AS"/>
</dbReference>
<dbReference type="SMART" id="SM00220">
    <property type="entry name" value="S_TKc"/>
    <property type="match status" value="1"/>
</dbReference>
<name>A0A7C3KGU1_9CYAN</name>
<sequence>MSGQILGDRYEVEKQIGKQTGRWTLLARDLQTQERVVIKLLFLADQIDSDDLKLFEREVEVLKSLSHPLIPRYLGFFEQPLPNDRALALIQTYVEGRSLEDCIQQGRIFTEAETRQLAKAILSILVYLHGCQPPVIHRDIKPSNILLANRQVHLVDFGSVKTFKGNETTGFTVVGTYGYMPPEQFSGRAIPASDLFSLGATLVALLTGTHPSSLPRRGVKLDTSRIANLSPEFSNWLDWLVDPNLDKRVKSAQEALATIDQGRPLAPTTTPPLPKPPNTKITVMKDARSLEVTIPSTLGQTQLTIDSQQISLSTRRLGLSAGRPLTSPRHTIKRIERSKALKPGDSPQLVIWAEQKYELGTTPPLTEAEVEWLASEVANWLKMPVN</sequence>
<comment type="caution">
    <text evidence="4">The sequence shown here is derived from an EMBL/GenBank/DDBJ whole genome shotgun (WGS) entry which is preliminary data.</text>
</comment>